<dbReference type="InterPro" id="IPR010982">
    <property type="entry name" value="Lambda_DNA-bd_dom_sf"/>
</dbReference>
<dbReference type="Gene3D" id="1.10.260.40">
    <property type="entry name" value="lambda repressor-like DNA-binding domains"/>
    <property type="match status" value="1"/>
</dbReference>
<dbReference type="SUPFAM" id="SSF47413">
    <property type="entry name" value="lambda repressor-like DNA-binding domains"/>
    <property type="match status" value="1"/>
</dbReference>
<evidence type="ECO:0000256" key="2">
    <source>
        <dbReference type="ARBA" id="ARBA00023125"/>
    </source>
</evidence>
<dbReference type="Proteomes" id="UP001548590">
    <property type="component" value="Unassembled WGS sequence"/>
</dbReference>
<evidence type="ECO:0000313" key="6">
    <source>
        <dbReference type="Proteomes" id="UP001548590"/>
    </source>
</evidence>
<feature type="domain" description="HTH lacI-type" evidence="4">
    <location>
        <begin position="9"/>
        <end position="63"/>
    </location>
</feature>
<dbReference type="CDD" id="cd01392">
    <property type="entry name" value="HTH_LacI"/>
    <property type="match status" value="1"/>
</dbReference>
<dbReference type="CDD" id="cd01574">
    <property type="entry name" value="PBP1_LacI"/>
    <property type="match status" value="1"/>
</dbReference>
<comment type="caution">
    <text evidence="5">The sequence shown here is derived from an EMBL/GenBank/DDBJ whole genome shotgun (WGS) entry which is preliminary data.</text>
</comment>
<name>A0ABV2CL12_9RHOO</name>
<keyword evidence="3" id="KW-0804">Transcription</keyword>
<protein>
    <submittedName>
        <fullName evidence="5">LacI family DNA-binding transcriptional regulator</fullName>
    </submittedName>
</protein>
<dbReference type="Pfam" id="PF00356">
    <property type="entry name" value="LacI"/>
    <property type="match status" value="1"/>
</dbReference>
<keyword evidence="6" id="KW-1185">Reference proteome</keyword>
<dbReference type="Gene3D" id="3.40.50.2300">
    <property type="match status" value="2"/>
</dbReference>
<keyword evidence="2 5" id="KW-0238">DNA-binding</keyword>
<dbReference type="SUPFAM" id="SSF53822">
    <property type="entry name" value="Periplasmic binding protein-like I"/>
    <property type="match status" value="1"/>
</dbReference>
<evidence type="ECO:0000259" key="4">
    <source>
        <dbReference type="PROSITE" id="PS50932"/>
    </source>
</evidence>
<dbReference type="PANTHER" id="PTHR30146:SF109">
    <property type="entry name" value="HTH-TYPE TRANSCRIPTIONAL REGULATOR GALS"/>
    <property type="match status" value="1"/>
</dbReference>
<dbReference type="InterPro" id="IPR046335">
    <property type="entry name" value="LacI/GalR-like_sensor"/>
</dbReference>
<evidence type="ECO:0000313" key="5">
    <source>
        <dbReference type="EMBL" id="MET1488192.1"/>
    </source>
</evidence>
<reference evidence="5 6" key="1">
    <citation type="submission" date="2024-07" db="EMBL/GenBank/DDBJ databases">
        <title>Uliginosibacterium paludis KCTC:42655.</title>
        <authorList>
            <person name="Kim M.K."/>
        </authorList>
    </citation>
    <scope>NUCLEOTIDE SEQUENCE [LARGE SCALE GENOMIC DNA]</scope>
    <source>
        <strain evidence="5 6">KCTC 42655</strain>
    </source>
</reference>
<dbReference type="PROSITE" id="PS00356">
    <property type="entry name" value="HTH_LACI_1"/>
    <property type="match status" value="1"/>
</dbReference>
<evidence type="ECO:0000256" key="1">
    <source>
        <dbReference type="ARBA" id="ARBA00023015"/>
    </source>
</evidence>
<dbReference type="PANTHER" id="PTHR30146">
    <property type="entry name" value="LACI-RELATED TRANSCRIPTIONAL REPRESSOR"/>
    <property type="match status" value="1"/>
</dbReference>
<gene>
    <name evidence="5" type="ORF">ABVT11_00020</name>
</gene>
<dbReference type="InterPro" id="IPR000843">
    <property type="entry name" value="HTH_LacI"/>
</dbReference>
<proteinExistence type="predicted"/>
<keyword evidence="1" id="KW-0805">Transcription regulation</keyword>
<accession>A0ABV2CL12</accession>
<evidence type="ECO:0000256" key="3">
    <source>
        <dbReference type="ARBA" id="ARBA00023163"/>
    </source>
</evidence>
<dbReference type="EMBL" id="JBEWLZ010000001">
    <property type="protein sequence ID" value="MET1488192.1"/>
    <property type="molecule type" value="Genomic_DNA"/>
</dbReference>
<organism evidence="5 6">
    <name type="scientific">Uliginosibacterium paludis</name>
    <dbReference type="NCBI Taxonomy" id="1615952"/>
    <lineage>
        <taxon>Bacteria</taxon>
        <taxon>Pseudomonadati</taxon>
        <taxon>Pseudomonadota</taxon>
        <taxon>Betaproteobacteria</taxon>
        <taxon>Rhodocyclales</taxon>
        <taxon>Zoogloeaceae</taxon>
        <taxon>Uliginosibacterium</taxon>
    </lineage>
</organism>
<dbReference type="GO" id="GO:0003677">
    <property type="term" value="F:DNA binding"/>
    <property type="evidence" value="ECO:0007669"/>
    <property type="project" value="UniProtKB-KW"/>
</dbReference>
<dbReference type="Pfam" id="PF13377">
    <property type="entry name" value="Peripla_BP_3"/>
    <property type="match status" value="1"/>
</dbReference>
<dbReference type="SMART" id="SM00354">
    <property type="entry name" value="HTH_LACI"/>
    <property type="match status" value="1"/>
</dbReference>
<dbReference type="RefSeq" id="WP_345926083.1">
    <property type="nucleotide sequence ID" value="NZ_JBDIVF010000003.1"/>
</dbReference>
<dbReference type="InterPro" id="IPR028082">
    <property type="entry name" value="Peripla_BP_I"/>
</dbReference>
<dbReference type="PRINTS" id="PR00036">
    <property type="entry name" value="HTHLACI"/>
</dbReference>
<dbReference type="PROSITE" id="PS50932">
    <property type="entry name" value="HTH_LACI_2"/>
    <property type="match status" value="1"/>
</dbReference>
<sequence>MSSPSKRKVSIKDVAATAGVSLQTVSRVVNGSEEVASATRERVQAAIDSLGYRRNELARNLIQGRSRTLGVVCAGQDYLGGRQLNSGITAEAEAFGYALLIREHQPDDPEPDDRFVQGLLDRQVEGILWMLAERHTAHEALIRRITETHGVPVVALVRSESVGVPFSAFDNFGAGVMATRHLIERGRRRIVHIAGPEHAWDAQERLRGWRHAMEEAGLPADDSHLVFGNWGPEGGEAGFLTLRERLGGFDAVFAGNDHTALGAMSAAHKLGLQIPGDVAFIGVDDVKGSGWYVPPLSTIRRNRVEMGRQAVRMLARLIEAGRAGQTLALPDYLCAPELILRESS</sequence>